<dbReference type="PROSITE" id="PS50887">
    <property type="entry name" value="GGDEF"/>
    <property type="match status" value="1"/>
</dbReference>
<keyword evidence="4" id="KW-1185">Reference proteome</keyword>
<feature type="transmembrane region" description="Helical" evidence="1">
    <location>
        <begin position="389"/>
        <end position="410"/>
    </location>
</feature>
<dbReference type="SUPFAM" id="SSF55073">
    <property type="entry name" value="Nucleotide cyclase"/>
    <property type="match status" value="1"/>
</dbReference>
<evidence type="ECO:0000256" key="1">
    <source>
        <dbReference type="SAM" id="Phobius"/>
    </source>
</evidence>
<keyword evidence="1" id="KW-1133">Transmembrane helix</keyword>
<dbReference type="OrthoDB" id="9762533at2"/>
<keyword evidence="1" id="KW-0472">Membrane</keyword>
<feature type="transmembrane region" description="Helical" evidence="1">
    <location>
        <begin position="192"/>
        <end position="215"/>
    </location>
</feature>
<dbReference type="AlphaFoldDB" id="A0A1G5GMK1"/>
<feature type="transmembrane region" description="Helical" evidence="1">
    <location>
        <begin position="283"/>
        <end position="303"/>
    </location>
</feature>
<dbReference type="Pfam" id="PF00990">
    <property type="entry name" value="GGDEF"/>
    <property type="match status" value="1"/>
</dbReference>
<reference evidence="4" key="1">
    <citation type="submission" date="2016-10" db="EMBL/GenBank/DDBJ databases">
        <authorList>
            <person name="Varghese N."/>
            <person name="Submissions S."/>
        </authorList>
    </citation>
    <scope>NUCLEOTIDE SEQUENCE [LARGE SCALE GENOMIC DNA]</scope>
    <source>
        <strain evidence="4">XBD2006</strain>
    </source>
</reference>
<accession>A0A1G5GMK1</accession>
<feature type="domain" description="GGDEF" evidence="2">
    <location>
        <begin position="451"/>
        <end position="585"/>
    </location>
</feature>
<dbReference type="PANTHER" id="PTHR45138">
    <property type="entry name" value="REGULATORY COMPONENTS OF SENSORY TRANSDUCTION SYSTEM"/>
    <property type="match status" value="1"/>
</dbReference>
<feature type="transmembrane region" description="Helical" evidence="1">
    <location>
        <begin position="309"/>
        <end position="331"/>
    </location>
</feature>
<dbReference type="Gene3D" id="3.30.70.270">
    <property type="match status" value="1"/>
</dbReference>
<dbReference type="GO" id="GO:0052621">
    <property type="term" value="F:diguanylate cyclase activity"/>
    <property type="evidence" value="ECO:0007669"/>
    <property type="project" value="TreeGrafter"/>
</dbReference>
<dbReference type="InterPro" id="IPR043128">
    <property type="entry name" value="Rev_trsase/Diguanyl_cyclase"/>
</dbReference>
<dbReference type="InterPro" id="IPR029787">
    <property type="entry name" value="Nucleotide_cyclase"/>
</dbReference>
<dbReference type="SMART" id="SM00267">
    <property type="entry name" value="GGDEF"/>
    <property type="match status" value="1"/>
</dbReference>
<evidence type="ECO:0000313" key="4">
    <source>
        <dbReference type="Proteomes" id="UP000183047"/>
    </source>
</evidence>
<gene>
    <name evidence="3" type="ORF">SAMN02910451_02942</name>
</gene>
<dbReference type="PANTHER" id="PTHR45138:SF9">
    <property type="entry name" value="DIGUANYLATE CYCLASE DGCM-RELATED"/>
    <property type="match status" value="1"/>
</dbReference>
<organism evidence="3 4">
    <name type="scientific">Butyrivibrio hungatei</name>
    <dbReference type="NCBI Taxonomy" id="185008"/>
    <lineage>
        <taxon>Bacteria</taxon>
        <taxon>Bacillati</taxon>
        <taxon>Bacillota</taxon>
        <taxon>Clostridia</taxon>
        <taxon>Lachnospirales</taxon>
        <taxon>Lachnospiraceae</taxon>
        <taxon>Butyrivibrio</taxon>
    </lineage>
</organism>
<dbReference type="NCBIfam" id="TIGR00254">
    <property type="entry name" value="GGDEF"/>
    <property type="match status" value="1"/>
</dbReference>
<dbReference type="CDD" id="cd01949">
    <property type="entry name" value="GGDEF"/>
    <property type="match status" value="1"/>
</dbReference>
<proteinExistence type="predicted"/>
<dbReference type="EMBL" id="FMUR01000022">
    <property type="protein sequence ID" value="SCY52549.1"/>
    <property type="molecule type" value="Genomic_DNA"/>
</dbReference>
<feature type="transmembrane region" description="Helical" evidence="1">
    <location>
        <begin position="351"/>
        <end position="369"/>
    </location>
</feature>
<evidence type="ECO:0000259" key="2">
    <source>
        <dbReference type="PROSITE" id="PS50887"/>
    </source>
</evidence>
<dbReference type="Proteomes" id="UP000183047">
    <property type="component" value="Unassembled WGS sequence"/>
</dbReference>
<name>A0A1G5GMK1_9FIRM</name>
<dbReference type="InterPro" id="IPR000160">
    <property type="entry name" value="GGDEF_dom"/>
</dbReference>
<evidence type="ECO:0000313" key="3">
    <source>
        <dbReference type="EMBL" id="SCY52549.1"/>
    </source>
</evidence>
<protein>
    <submittedName>
        <fullName evidence="3">Diguanylate cyclase (GGDEF) domain-containing protein</fullName>
    </submittedName>
</protein>
<feature type="transmembrane region" description="Helical" evidence="1">
    <location>
        <begin position="222"/>
        <end position="238"/>
    </location>
</feature>
<keyword evidence="1" id="KW-0812">Transmembrane</keyword>
<dbReference type="RefSeq" id="WP_074463325.1">
    <property type="nucleotide sequence ID" value="NZ_FMUR01000022.1"/>
</dbReference>
<sequence>MKFRINNNLIAVGFLLLIVVGIFSFVKIIDSSYQYTSELIPLDDGWTVTYNGKEIATNKNLNDVVVPIVNEGDTFSLSRTLPTIREDSLCLYFYSMHSIVDVNVRHYTERSKRADKHENWQIYTYGRDLYSQTTEVPNKYNHVLIVKGYSEEEIIITFIGTREASFSSLSPFVIGSRVDILSYHLLSNTINLFAGVFLVVLGLILIVISPYMFLYHNKESRLFFSGLTSLLFGTYIVARFDFIDMLINNPMVNSFCEYSSFICMPISILGYIISIFRGKLKRFLKLLVIFDFLLFAGMTILHLSTIKRFSAMTSFIQGYIVSETIMVLIILVKNRKHFRTSQNRNLNSDMFFLIGVVTFIIFSSVDIAMYNIRKYSSNRGYTPNFGNGFTFGAVIFVSCLLISYMFYSIYSSRISSLQERLSDFAYTDPLTGLSNRARCEQVMNVISQERSIYVIISIDLNKLKMVNDTYGHHEGDRLLTGFATILTDCFWDANLIGRMGGDEFVVIMLGEHASSCTKRIHEFHSLMSDWNRKEQVFQYSASYGYAYSYEVPNASSNEVYMLADSRMYEMKKEHHGRKEMEHEMEEVNANA</sequence>
<dbReference type="InterPro" id="IPR050469">
    <property type="entry name" value="Diguanylate_Cyclase"/>
</dbReference>
<feature type="transmembrane region" description="Helical" evidence="1">
    <location>
        <begin position="258"/>
        <end position="276"/>
    </location>
</feature>